<feature type="transmembrane region" description="Helical" evidence="1">
    <location>
        <begin position="179"/>
        <end position="199"/>
    </location>
</feature>
<evidence type="ECO:0008006" key="4">
    <source>
        <dbReference type="Google" id="ProtNLM"/>
    </source>
</evidence>
<keyword evidence="3" id="KW-1185">Reference proteome</keyword>
<name>A0AAV4LE58_9BACL</name>
<protein>
    <recommendedName>
        <fullName evidence="4">ABC-2 family transporter protein</fullName>
    </recommendedName>
</protein>
<feature type="transmembrane region" description="Helical" evidence="1">
    <location>
        <begin position="103"/>
        <end position="121"/>
    </location>
</feature>
<keyword evidence="1" id="KW-1133">Transmembrane helix</keyword>
<feature type="transmembrane region" description="Helical" evidence="1">
    <location>
        <begin position="239"/>
        <end position="258"/>
    </location>
</feature>
<keyword evidence="1" id="KW-0472">Membrane</keyword>
<reference evidence="2" key="1">
    <citation type="journal article" date="2023" name="Int. J. Syst. Evol. Microbiol.">
        <title>Collibacillus ludicampi gen. nov., sp. nov., a new soil bacterium of the family Alicyclobacillaceae.</title>
        <authorList>
            <person name="Jojima T."/>
            <person name="Ioku Y."/>
            <person name="Fukuta Y."/>
            <person name="Shirasaka N."/>
            <person name="Matsumura Y."/>
            <person name="Mori M."/>
        </authorList>
    </citation>
    <scope>NUCLEOTIDE SEQUENCE</scope>
    <source>
        <strain evidence="2">TP075</strain>
    </source>
</reference>
<keyword evidence="1" id="KW-0812">Transmembrane</keyword>
<feature type="transmembrane region" description="Helical" evidence="1">
    <location>
        <begin position="60"/>
        <end position="82"/>
    </location>
</feature>
<dbReference type="EMBL" id="BOQE01000001">
    <property type="protein sequence ID" value="GIM45717.1"/>
    <property type="molecule type" value="Genomic_DNA"/>
</dbReference>
<dbReference type="Proteomes" id="UP001057291">
    <property type="component" value="Unassembled WGS sequence"/>
</dbReference>
<sequence length="267" mass="30879">MKAFFITEFSRLRKLLLSGVCVAVFLGLYYSRWAEMKSCKLLECFLVLTYGNLEIRDVKYVIPVLFWLAPQTFMFYFLGDYVSNDLERNAIYIFTRTDRRRSWLIAKILSLFFYVALYYFLQFLVVGTMGWILGYNVLEGLSGIAIILKEFVLLVLLNYMIILMINLLSLSIPVSISTVSVFVAHLFCLFLSGVVYEFYKGYSEIIKWLPFTQGIASWHSDISSRVGGSILFSIQDFNVAFSVIYMVVLCIAFVYIALRKVENLDIL</sequence>
<feature type="transmembrane region" description="Helical" evidence="1">
    <location>
        <begin position="141"/>
        <end position="167"/>
    </location>
</feature>
<dbReference type="AlphaFoldDB" id="A0AAV4LE58"/>
<accession>A0AAV4LE58</accession>
<evidence type="ECO:0000313" key="3">
    <source>
        <dbReference type="Proteomes" id="UP001057291"/>
    </source>
</evidence>
<gene>
    <name evidence="2" type="ORF">DNHGIG_12660</name>
</gene>
<organism evidence="2 3">
    <name type="scientific">Collibacillus ludicampi</name>
    <dbReference type="NCBI Taxonomy" id="2771369"/>
    <lineage>
        <taxon>Bacteria</taxon>
        <taxon>Bacillati</taxon>
        <taxon>Bacillota</taxon>
        <taxon>Bacilli</taxon>
        <taxon>Bacillales</taxon>
        <taxon>Alicyclobacillaceae</taxon>
        <taxon>Collibacillus</taxon>
    </lineage>
</organism>
<evidence type="ECO:0000256" key="1">
    <source>
        <dbReference type="SAM" id="Phobius"/>
    </source>
</evidence>
<proteinExistence type="predicted"/>
<comment type="caution">
    <text evidence="2">The sequence shown here is derived from an EMBL/GenBank/DDBJ whole genome shotgun (WGS) entry which is preliminary data.</text>
</comment>
<evidence type="ECO:0000313" key="2">
    <source>
        <dbReference type="EMBL" id="GIM45717.1"/>
    </source>
</evidence>